<reference evidence="3" key="2">
    <citation type="journal article" date="2007" name="Science">
        <title>Draft genome sequence of the sexually transmitted pathogen Trichomonas vaginalis.</title>
        <authorList>
            <person name="Carlton J.M."/>
            <person name="Hirt R.P."/>
            <person name="Silva J.C."/>
            <person name="Delcher A.L."/>
            <person name="Schatz M."/>
            <person name="Zhao Q."/>
            <person name="Wortman J.R."/>
            <person name="Bidwell S.L."/>
            <person name="Alsmark U.C.M."/>
            <person name="Besteiro S."/>
            <person name="Sicheritz-Ponten T."/>
            <person name="Noel C.J."/>
            <person name="Dacks J.B."/>
            <person name="Foster P.G."/>
            <person name="Simillion C."/>
            <person name="Van de Peer Y."/>
            <person name="Miranda-Saavedra D."/>
            <person name="Barton G.J."/>
            <person name="Westrop G.D."/>
            <person name="Mueller S."/>
            <person name="Dessi D."/>
            <person name="Fiori P.L."/>
            <person name="Ren Q."/>
            <person name="Paulsen I."/>
            <person name="Zhang H."/>
            <person name="Bastida-Corcuera F.D."/>
            <person name="Simoes-Barbosa A."/>
            <person name="Brown M.T."/>
            <person name="Hayes R.D."/>
            <person name="Mukherjee M."/>
            <person name="Okumura C.Y."/>
            <person name="Schneider R."/>
            <person name="Smith A.J."/>
            <person name="Vanacova S."/>
            <person name="Villalvazo M."/>
            <person name="Haas B.J."/>
            <person name="Pertea M."/>
            <person name="Feldblyum T.V."/>
            <person name="Utterback T.R."/>
            <person name="Shu C.L."/>
            <person name="Osoegawa K."/>
            <person name="de Jong P.J."/>
            <person name="Hrdy I."/>
            <person name="Horvathova L."/>
            <person name="Zubacova Z."/>
            <person name="Dolezal P."/>
            <person name="Malik S.B."/>
            <person name="Logsdon J.M. Jr."/>
            <person name="Henze K."/>
            <person name="Gupta A."/>
            <person name="Wang C.C."/>
            <person name="Dunne R.L."/>
            <person name="Upcroft J.A."/>
            <person name="Upcroft P."/>
            <person name="White O."/>
            <person name="Salzberg S.L."/>
            <person name="Tang P."/>
            <person name="Chiu C.-H."/>
            <person name="Lee Y.-S."/>
            <person name="Embley T.M."/>
            <person name="Coombs G.H."/>
            <person name="Mottram J.C."/>
            <person name="Tachezy J."/>
            <person name="Fraser-Liggett C.M."/>
            <person name="Johnson P.J."/>
        </authorList>
    </citation>
    <scope>NUCLEOTIDE SEQUENCE [LARGE SCALE GENOMIC DNA]</scope>
    <source>
        <strain evidence="3">G3</strain>
    </source>
</reference>
<name>A2DYT3_TRIV3</name>
<dbReference type="VEuPathDB" id="TrichDB:TVAGG3_0538420"/>
<feature type="chain" id="PRO_5002643044" evidence="2">
    <location>
        <begin position="19"/>
        <end position="917"/>
    </location>
</feature>
<dbReference type="EMBL" id="DS113270">
    <property type="protein sequence ID" value="EAY14473.1"/>
    <property type="molecule type" value="Genomic_DNA"/>
</dbReference>
<evidence type="ECO:0000256" key="1">
    <source>
        <dbReference type="SAM" id="Phobius"/>
    </source>
</evidence>
<dbReference type="AlphaFoldDB" id="A2DYT3"/>
<keyword evidence="4" id="KW-1185">Reference proteome</keyword>
<protein>
    <submittedName>
        <fullName evidence="3">Uncharacterized protein</fullName>
    </submittedName>
</protein>
<evidence type="ECO:0000313" key="4">
    <source>
        <dbReference type="Proteomes" id="UP000001542"/>
    </source>
</evidence>
<evidence type="ECO:0000256" key="2">
    <source>
        <dbReference type="SAM" id="SignalP"/>
    </source>
</evidence>
<feature type="signal peptide" evidence="2">
    <location>
        <begin position="1"/>
        <end position="18"/>
    </location>
</feature>
<dbReference type="KEGG" id="tva:4772461"/>
<keyword evidence="1" id="KW-0472">Membrane</keyword>
<organism evidence="3 4">
    <name type="scientific">Trichomonas vaginalis (strain ATCC PRA-98 / G3)</name>
    <dbReference type="NCBI Taxonomy" id="412133"/>
    <lineage>
        <taxon>Eukaryota</taxon>
        <taxon>Metamonada</taxon>
        <taxon>Parabasalia</taxon>
        <taxon>Trichomonadida</taxon>
        <taxon>Trichomonadidae</taxon>
        <taxon>Trichomonas</taxon>
    </lineage>
</organism>
<dbReference type="Proteomes" id="UP000001542">
    <property type="component" value="Unassembled WGS sequence"/>
</dbReference>
<dbReference type="RefSeq" id="XP_001326696.1">
    <property type="nucleotide sequence ID" value="XM_001326661.1"/>
</dbReference>
<keyword evidence="1" id="KW-0812">Transmembrane</keyword>
<gene>
    <name evidence="3" type="ORF">TVAG_426670</name>
</gene>
<proteinExistence type="predicted"/>
<dbReference type="VEuPathDB" id="TrichDB:TVAG_426670"/>
<keyword evidence="1" id="KW-1133">Transmembrane helix</keyword>
<accession>A2DYT3</accession>
<dbReference type="InParanoid" id="A2DYT3"/>
<keyword evidence="2" id="KW-0732">Signal</keyword>
<reference evidence="3" key="1">
    <citation type="submission" date="2006-10" db="EMBL/GenBank/DDBJ databases">
        <authorList>
            <person name="Amadeo P."/>
            <person name="Zhao Q."/>
            <person name="Wortman J."/>
            <person name="Fraser-Liggett C."/>
            <person name="Carlton J."/>
        </authorList>
    </citation>
    <scope>NUCLEOTIDE SEQUENCE</scope>
    <source>
        <strain evidence="3">G3</strain>
    </source>
</reference>
<evidence type="ECO:0000313" key="3">
    <source>
        <dbReference type="EMBL" id="EAY14473.1"/>
    </source>
</evidence>
<feature type="transmembrane region" description="Helical" evidence="1">
    <location>
        <begin position="867"/>
        <end position="888"/>
    </location>
</feature>
<sequence length="917" mass="103897">MLWEYILFCLCWKKYCLVSKIPNSECPAGYELIKYEGTQVTLVPDDLQQLSIYITSFTSKSNVSIGGALYVNIDQLTMQDIYLYSQTDINEIHAKYSIISVSSDITVGNITFEHSLFGYLQNIAKYQHVYIDYFNIEPNFMYKYSPYTQNLTIVISNAIQPYLTFGKNIVTFTFSFNQVGHEITTYIPKTLFYDILVVNPQNVSLLMTSKHVVDLNFPSKIKFAESQGDSIFRIDDSFYSLEEKYKCQLESDNPNNTIIVSTPMTALPSLFIPITNVTVFSQPNGSYCLSSDTEMDYLCPYDAQIYKYHTADPIKDKIYPVDNYINFYLTTASDFAKPFISITLLEKKVVVFTSLLDSPFPATLGLVQEDFHPIVSSLELVDVSITIISVNPILVNTLILTNSVIETKGAMIAATYSVILDEDSGNSITMLTPILNYPTCVERIIRLYAQIDKLLCAGSYVLVNNNLNFSKQYMKVVRFYSYSTNLRIDYQPIGNRENLQLPFSLDTFNDGAKITFGYSWDSFVPAFFQPYNFPISGLGELHFYSEIPTWPSIVFDVGKYTVFCSTGGEYCLYAPGSTCPSLTTLAIPIREVDQDFKIYASTKTGTLHLRIASSHDQPPPVILMHNLVNLNNFLVIDGKTNVILDASIYSGYIHDITLSCDCSFIANHPRTLNVYKLVLLQDSSASFYNVSLKVTQFFITKPTIDDFNFLVDRENTNVVLSLDKRFISLILREKSLYFVTEKGKNLEISTSFQSIQAKFEDEGWREPFTVKSETNFVDLQLIMISLLSSEFKVHLDDSLYNTSFTYRIIIPKPQNGKLLIKSSRDYSPDLMLLPVPADNVQFDLPPHATPVPTTKVQPNISMKITGAVYSVIVLLLLLALFLIAYFSISCQKSPELPEDLLMINSVQNSEQEISSKF</sequence>